<evidence type="ECO:0000256" key="2">
    <source>
        <dbReference type="ARBA" id="ARBA00022475"/>
    </source>
</evidence>
<dbReference type="SUPFAM" id="SSF50331">
    <property type="entry name" value="MOP-like"/>
    <property type="match status" value="1"/>
</dbReference>
<dbReference type="Gene3D" id="2.40.50.140">
    <property type="entry name" value="Nucleic acid-binding proteins"/>
    <property type="match status" value="1"/>
</dbReference>
<keyword evidence="1" id="KW-0813">Transport</keyword>
<dbReference type="InterPro" id="IPR003439">
    <property type="entry name" value="ABC_transporter-like_ATP-bd"/>
</dbReference>
<proteinExistence type="predicted"/>
<feature type="domain" description="ABC transporter" evidence="7">
    <location>
        <begin position="4"/>
        <end position="234"/>
    </location>
</feature>
<evidence type="ECO:0000313" key="8">
    <source>
        <dbReference type="EMBL" id="HDN85248.1"/>
    </source>
</evidence>
<dbReference type="AlphaFoldDB" id="A0A7V0QTD7"/>
<gene>
    <name evidence="8" type="ORF">ENG47_05805</name>
</gene>
<dbReference type="SMART" id="SM00382">
    <property type="entry name" value="AAA"/>
    <property type="match status" value="1"/>
</dbReference>
<evidence type="ECO:0000256" key="5">
    <source>
        <dbReference type="ARBA" id="ARBA00022967"/>
    </source>
</evidence>
<dbReference type="GO" id="GO:0055052">
    <property type="term" value="C:ATP-binding cassette (ABC) transporter complex, substrate-binding subunit-containing"/>
    <property type="evidence" value="ECO:0007669"/>
    <property type="project" value="TreeGrafter"/>
</dbReference>
<keyword evidence="4 8" id="KW-0067">ATP-binding</keyword>
<dbReference type="PANTHER" id="PTHR43875:SF15">
    <property type="entry name" value="TREHALOSE IMPORT ATP-BINDING PROTEIN SUGC"/>
    <property type="match status" value="1"/>
</dbReference>
<dbReference type="InterPro" id="IPR008995">
    <property type="entry name" value="Mo/tungstate-bd_C_term_dom"/>
</dbReference>
<dbReference type="GO" id="GO:0008643">
    <property type="term" value="P:carbohydrate transport"/>
    <property type="evidence" value="ECO:0007669"/>
    <property type="project" value="InterPro"/>
</dbReference>
<keyword evidence="5" id="KW-1278">Translocase</keyword>
<keyword evidence="6" id="KW-0472">Membrane</keyword>
<organism evidence="8">
    <name type="scientific">Aerophobetes bacterium</name>
    <dbReference type="NCBI Taxonomy" id="2030807"/>
    <lineage>
        <taxon>Bacteria</taxon>
        <taxon>Candidatus Aerophobota</taxon>
    </lineage>
</organism>
<dbReference type="InterPro" id="IPR047641">
    <property type="entry name" value="ABC_transpr_MalK/UgpC-like"/>
</dbReference>
<dbReference type="InterPro" id="IPR012340">
    <property type="entry name" value="NA-bd_OB-fold"/>
</dbReference>
<protein>
    <submittedName>
        <fullName evidence="8">ABC transporter ATP-binding protein</fullName>
    </submittedName>
</protein>
<dbReference type="Gene3D" id="3.40.50.300">
    <property type="entry name" value="P-loop containing nucleotide triphosphate hydrolases"/>
    <property type="match status" value="1"/>
</dbReference>
<dbReference type="SUPFAM" id="SSF52540">
    <property type="entry name" value="P-loop containing nucleoside triphosphate hydrolases"/>
    <property type="match status" value="1"/>
</dbReference>
<dbReference type="InterPro" id="IPR003593">
    <property type="entry name" value="AAA+_ATPase"/>
</dbReference>
<dbReference type="PROSITE" id="PS00211">
    <property type="entry name" value="ABC_TRANSPORTER_1"/>
    <property type="match status" value="1"/>
</dbReference>
<name>A0A7V0QTD7_UNCAE</name>
<evidence type="ECO:0000256" key="3">
    <source>
        <dbReference type="ARBA" id="ARBA00022741"/>
    </source>
</evidence>
<evidence type="ECO:0000256" key="1">
    <source>
        <dbReference type="ARBA" id="ARBA00022448"/>
    </source>
</evidence>
<dbReference type="Pfam" id="PF17912">
    <property type="entry name" value="OB_MalK"/>
    <property type="match status" value="1"/>
</dbReference>
<dbReference type="GO" id="GO:0005524">
    <property type="term" value="F:ATP binding"/>
    <property type="evidence" value="ECO:0007669"/>
    <property type="project" value="UniProtKB-KW"/>
</dbReference>
<keyword evidence="2" id="KW-1003">Cell membrane</keyword>
<reference evidence="8" key="1">
    <citation type="journal article" date="2020" name="mSystems">
        <title>Genome- and Community-Level Interaction Insights into Carbon Utilization and Element Cycling Functions of Hydrothermarchaeota in Hydrothermal Sediment.</title>
        <authorList>
            <person name="Zhou Z."/>
            <person name="Liu Y."/>
            <person name="Xu W."/>
            <person name="Pan J."/>
            <person name="Luo Z.H."/>
            <person name="Li M."/>
        </authorList>
    </citation>
    <scope>NUCLEOTIDE SEQUENCE [LARGE SCALE GENOMIC DNA]</scope>
    <source>
        <strain evidence="8">HyVt-219</strain>
    </source>
</reference>
<evidence type="ECO:0000256" key="6">
    <source>
        <dbReference type="ARBA" id="ARBA00023136"/>
    </source>
</evidence>
<accession>A0A7V0QTD7</accession>
<dbReference type="EMBL" id="DRBC01000349">
    <property type="protein sequence ID" value="HDN85248.1"/>
    <property type="molecule type" value="Genomic_DNA"/>
</dbReference>
<dbReference type="GO" id="GO:0140359">
    <property type="term" value="F:ABC-type transporter activity"/>
    <property type="evidence" value="ECO:0007669"/>
    <property type="project" value="InterPro"/>
</dbReference>
<dbReference type="PROSITE" id="PS50893">
    <property type="entry name" value="ABC_TRANSPORTER_2"/>
    <property type="match status" value="1"/>
</dbReference>
<dbReference type="PANTHER" id="PTHR43875">
    <property type="entry name" value="MALTODEXTRIN IMPORT ATP-BINDING PROTEIN MSMX"/>
    <property type="match status" value="1"/>
</dbReference>
<evidence type="ECO:0000259" key="7">
    <source>
        <dbReference type="PROSITE" id="PS50893"/>
    </source>
</evidence>
<dbReference type="Gene3D" id="2.40.50.100">
    <property type="match status" value="1"/>
</dbReference>
<dbReference type="FunFam" id="3.40.50.300:FF:000042">
    <property type="entry name" value="Maltose/maltodextrin ABC transporter, ATP-binding protein"/>
    <property type="match status" value="1"/>
</dbReference>
<dbReference type="InterPro" id="IPR015855">
    <property type="entry name" value="ABC_transpr_MalK-like"/>
</dbReference>
<dbReference type="CDD" id="cd03301">
    <property type="entry name" value="ABC_MalK_N"/>
    <property type="match status" value="1"/>
</dbReference>
<dbReference type="InterPro" id="IPR040582">
    <property type="entry name" value="OB_MalK-like"/>
</dbReference>
<comment type="caution">
    <text evidence="8">The sequence shown here is derived from an EMBL/GenBank/DDBJ whole genome shotgun (WGS) entry which is preliminary data.</text>
</comment>
<dbReference type="Pfam" id="PF00005">
    <property type="entry name" value="ABC_tran"/>
    <property type="match status" value="1"/>
</dbReference>
<dbReference type="GO" id="GO:0016887">
    <property type="term" value="F:ATP hydrolysis activity"/>
    <property type="evidence" value="ECO:0007669"/>
    <property type="project" value="InterPro"/>
</dbReference>
<keyword evidence="3" id="KW-0547">Nucleotide-binding</keyword>
<dbReference type="InterPro" id="IPR027417">
    <property type="entry name" value="P-loop_NTPase"/>
</dbReference>
<dbReference type="Proteomes" id="UP000885660">
    <property type="component" value="Unassembled WGS sequence"/>
</dbReference>
<dbReference type="InterPro" id="IPR017871">
    <property type="entry name" value="ABC_transporter-like_CS"/>
</dbReference>
<sequence length="360" mass="40534">MASVKLVNVTKRYGNLEAIKKVNLDIKDGELMVLLGPTGAGKTTTLRSVAGLEHPEEGEIYIGDEKVNGLSPADRDVAFVFQNYSLYPRYTVFENMASPLKARGMDKDRIEKVVKRTADMLHIAHLLQRKPEHLSGGEMQRVALGRALVREPRIFLMDEPLTNLDAKLREEMRGELKRLKSDIGATFFYATPDQAEALSMADRIAVLKNGKIQQVDTPLNIYNHPSNMFIADFLGSPGMNFLPCKIEGRILNIGPGNFKLPLSAKSLKKVEDASPAEVVFGIRPEDIFISKERQTDWFPAQVDVVELMGSWNIVSLKLGENYIKTRADMDFEAASGDKVWIRLNEKRIHLFDKESERIIF</sequence>
<evidence type="ECO:0000256" key="4">
    <source>
        <dbReference type="ARBA" id="ARBA00022840"/>
    </source>
</evidence>